<dbReference type="Gene3D" id="3.30.1330.60">
    <property type="entry name" value="OmpA-like domain"/>
    <property type="match status" value="1"/>
</dbReference>
<dbReference type="Gene3D" id="3.40.1520.20">
    <property type="match status" value="1"/>
</dbReference>
<gene>
    <name evidence="6" type="ORF">EYS42_07260</name>
</gene>
<reference evidence="6 7" key="1">
    <citation type="submission" date="2019-02" db="EMBL/GenBank/DDBJ databases">
        <title>Aquabacterium sp. strain KMB7.</title>
        <authorList>
            <person name="Chen W.-M."/>
        </authorList>
    </citation>
    <scope>NUCLEOTIDE SEQUENCE [LARGE SCALE GENOMIC DNA]</scope>
    <source>
        <strain evidence="6 7">KMB7</strain>
    </source>
</reference>
<comment type="caution">
    <text evidence="6">The sequence shown here is derived from an EMBL/GenBank/DDBJ whole genome shotgun (WGS) entry which is preliminary data.</text>
</comment>
<keyword evidence="2 4" id="KW-0472">Membrane</keyword>
<dbReference type="Pfam" id="PF00691">
    <property type="entry name" value="OmpA"/>
    <property type="match status" value="1"/>
</dbReference>
<dbReference type="InterPro" id="IPR050330">
    <property type="entry name" value="Bact_OuterMem_StrucFunc"/>
</dbReference>
<evidence type="ECO:0000256" key="2">
    <source>
        <dbReference type="ARBA" id="ARBA00023136"/>
    </source>
</evidence>
<dbReference type="InterPro" id="IPR006664">
    <property type="entry name" value="OMP_bac"/>
</dbReference>
<dbReference type="PANTHER" id="PTHR30329">
    <property type="entry name" value="STATOR ELEMENT OF FLAGELLAR MOTOR COMPLEX"/>
    <property type="match status" value="1"/>
</dbReference>
<proteinExistence type="predicted"/>
<dbReference type="InterPro" id="IPR006665">
    <property type="entry name" value="OmpA-like"/>
</dbReference>
<dbReference type="OrthoDB" id="9782229at2"/>
<evidence type="ECO:0000256" key="1">
    <source>
        <dbReference type="ARBA" id="ARBA00004442"/>
    </source>
</evidence>
<dbReference type="CDD" id="cd07185">
    <property type="entry name" value="OmpA_C-like"/>
    <property type="match status" value="1"/>
</dbReference>
<dbReference type="GO" id="GO:0009279">
    <property type="term" value="C:cell outer membrane"/>
    <property type="evidence" value="ECO:0007669"/>
    <property type="project" value="UniProtKB-SubCell"/>
</dbReference>
<dbReference type="PROSITE" id="PS51123">
    <property type="entry name" value="OMPA_2"/>
    <property type="match status" value="1"/>
</dbReference>
<sequence length="271" mass="28484">MAAAWHGPVWAQVGAQVGAQVAVQPSAQAPAAPGAPAQVQGAGQVVVRGTVPDESTRQAILSRVRAAYGAQRVVDELGVGQVVAPPQWKEHVDRLLLADLKQVSKGQLSIRGNTVELQGEVGNEAVRQQLASNMATSLNPTYTVRNGLQVASRAQDLVDQALANRIVEFEAGSAVITPRGQAIVDEMALALAGLKGKRFEVIGHTDADGHRAGNLALSQQRAQAVKDLLVARQVPADAITTLGAGPDRPVATNATPEGRARNRRIEFRVLP</sequence>
<evidence type="ECO:0000256" key="4">
    <source>
        <dbReference type="PROSITE-ProRule" id="PRU00473"/>
    </source>
</evidence>
<organism evidence="6 7">
    <name type="scientific">Aquabacterium lacunae</name>
    <dbReference type="NCBI Taxonomy" id="2528630"/>
    <lineage>
        <taxon>Bacteria</taxon>
        <taxon>Pseudomonadati</taxon>
        <taxon>Pseudomonadota</taxon>
        <taxon>Betaproteobacteria</taxon>
        <taxon>Burkholderiales</taxon>
        <taxon>Aquabacterium</taxon>
    </lineage>
</organism>
<accession>A0A4V2JFY1</accession>
<evidence type="ECO:0000256" key="3">
    <source>
        <dbReference type="ARBA" id="ARBA00023237"/>
    </source>
</evidence>
<dbReference type="Proteomes" id="UP000292120">
    <property type="component" value="Unassembled WGS sequence"/>
</dbReference>
<feature type="domain" description="OmpA-like" evidence="5">
    <location>
        <begin position="155"/>
        <end position="271"/>
    </location>
</feature>
<dbReference type="AlphaFoldDB" id="A0A4V2JFY1"/>
<keyword evidence="3" id="KW-0998">Cell outer membrane</keyword>
<evidence type="ECO:0000313" key="7">
    <source>
        <dbReference type="Proteomes" id="UP000292120"/>
    </source>
</evidence>
<comment type="subcellular location">
    <subcellularLocation>
        <location evidence="1">Cell outer membrane</location>
    </subcellularLocation>
</comment>
<dbReference type="PANTHER" id="PTHR30329:SF21">
    <property type="entry name" value="LIPOPROTEIN YIAD-RELATED"/>
    <property type="match status" value="1"/>
</dbReference>
<dbReference type="InterPro" id="IPR036737">
    <property type="entry name" value="OmpA-like_sf"/>
</dbReference>
<dbReference type="SUPFAM" id="SSF103088">
    <property type="entry name" value="OmpA-like"/>
    <property type="match status" value="1"/>
</dbReference>
<evidence type="ECO:0000259" key="5">
    <source>
        <dbReference type="PROSITE" id="PS51123"/>
    </source>
</evidence>
<dbReference type="PRINTS" id="PR01021">
    <property type="entry name" value="OMPADOMAIN"/>
</dbReference>
<keyword evidence="7" id="KW-1185">Reference proteome</keyword>
<name>A0A4V2JFY1_9BURK</name>
<protein>
    <submittedName>
        <fullName evidence="6">OmpA family protein</fullName>
    </submittedName>
</protein>
<dbReference type="EMBL" id="SIXI01000002">
    <property type="protein sequence ID" value="TBO33046.1"/>
    <property type="molecule type" value="Genomic_DNA"/>
</dbReference>
<evidence type="ECO:0000313" key="6">
    <source>
        <dbReference type="EMBL" id="TBO33046.1"/>
    </source>
</evidence>